<dbReference type="RefSeq" id="WP_379952129.1">
    <property type="nucleotide sequence ID" value="NZ_JBHMAF010000196.1"/>
</dbReference>
<dbReference type="Proteomes" id="UP001589609">
    <property type="component" value="Unassembled WGS sequence"/>
</dbReference>
<organism evidence="2 3">
    <name type="scientific">Ectobacillus funiculus</name>
    <dbReference type="NCBI Taxonomy" id="137993"/>
    <lineage>
        <taxon>Bacteria</taxon>
        <taxon>Bacillati</taxon>
        <taxon>Bacillota</taxon>
        <taxon>Bacilli</taxon>
        <taxon>Bacillales</taxon>
        <taxon>Bacillaceae</taxon>
        <taxon>Ectobacillus</taxon>
    </lineage>
</organism>
<evidence type="ECO:0000256" key="1">
    <source>
        <dbReference type="SAM" id="MobiDB-lite"/>
    </source>
</evidence>
<protein>
    <submittedName>
        <fullName evidence="2">YlbD family protein</fullName>
    </submittedName>
</protein>
<sequence>MTTARGQLHPSVQKFKQFVRHHPKMTQIVRNGEKTWQQFYEEWYLLGEQDAVWNTYKENPIETKQAAVQTNVIDEEESKKDWMGQMLTFIKNMNVDQMQQHLANVTSVIGSVQQVVQSFKGGTNVPQQEQPQQPVQNNPFFFQKD</sequence>
<dbReference type="EMBL" id="JBHMAF010000196">
    <property type="protein sequence ID" value="MFB9762158.1"/>
    <property type="molecule type" value="Genomic_DNA"/>
</dbReference>
<comment type="caution">
    <text evidence="2">The sequence shown here is derived from an EMBL/GenBank/DDBJ whole genome shotgun (WGS) entry which is preliminary data.</text>
</comment>
<evidence type="ECO:0000313" key="2">
    <source>
        <dbReference type="EMBL" id="MFB9762158.1"/>
    </source>
</evidence>
<dbReference type="InterPro" id="IPR025953">
    <property type="entry name" value="YlbD_coat"/>
</dbReference>
<keyword evidence="3" id="KW-1185">Reference proteome</keyword>
<reference evidence="2 3" key="1">
    <citation type="submission" date="2024-09" db="EMBL/GenBank/DDBJ databases">
        <authorList>
            <person name="Sun Q."/>
            <person name="Mori K."/>
        </authorList>
    </citation>
    <scope>NUCLEOTIDE SEQUENCE [LARGE SCALE GENOMIC DNA]</scope>
    <source>
        <strain evidence="2 3">JCM 11201</strain>
    </source>
</reference>
<accession>A0ABV5WPM5</accession>
<feature type="region of interest" description="Disordered" evidence="1">
    <location>
        <begin position="120"/>
        <end position="145"/>
    </location>
</feature>
<dbReference type="Pfam" id="PF14071">
    <property type="entry name" value="YlbD_coat"/>
    <property type="match status" value="1"/>
</dbReference>
<gene>
    <name evidence="2" type="ORF">ACFFMS_28440</name>
</gene>
<proteinExistence type="predicted"/>
<evidence type="ECO:0000313" key="3">
    <source>
        <dbReference type="Proteomes" id="UP001589609"/>
    </source>
</evidence>
<name>A0ABV5WPM5_9BACI</name>